<dbReference type="AlphaFoldDB" id="A0A1A9AYC7"/>
<evidence type="ECO:0000313" key="1">
    <source>
        <dbReference type="EMBL" id="MBO1109416.1"/>
    </source>
</evidence>
<name>A0A1A9AYC7_PLESH</name>
<dbReference type="InterPro" id="IPR010982">
    <property type="entry name" value="Lambda_DNA-bd_dom_sf"/>
</dbReference>
<protein>
    <submittedName>
        <fullName evidence="1">Uncharacterized protein</fullName>
    </submittedName>
</protein>
<dbReference type="Pfam" id="PF09048">
    <property type="entry name" value="Cro"/>
    <property type="match status" value="1"/>
</dbReference>
<proteinExistence type="predicted"/>
<evidence type="ECO:0000313" key="2">
    <source>
        <dbReference type="Proteomes" id="UP000664658"/>
    </source>
</evidence>
<dbReference type="Gene3D" id="3.30.240.10">
    <property type="entry name" value="CRO Repressor"/>
    <property type="match status" value="1"/>
</dbReference>
<dbReference type="RefSeq" id="WP_010863297.1">
    <property type="nucleotide sequence ID" value="NZ_CP027853.1"/>
</dbReference>
<dbReference type="KEGG" id="pshi:SAMEA2665130_1805"/>
<sequence>MEQRVKLIDYVKRLGQTKAAKNLGVYQSAIFKAISSGRDITVIINPDGSVHAEERKPFPSQKRSSSDI</sequence>
<organism evidence="1 2">
    <name type="scientific">Plesiomonas shigelloides</name>
    <name type="common">Aeromonas shigelloides</name>
    <dbReference type="NCBI Taxonomy" id="703"/>
    <lineage>
        <taxon>Bacteria</taxon>
        <taxon>Pseudomonadati</taxon>
        <taxon>Pseudomonadota</taxon>
        <taxon>Gammaproteobacteria</taxon>
        <taxon>Enterobacterales</taxon>
        <taxon>Enterobacteriaceae</taxon>
        <taxon>Plesiomonas</taxon>
    </lineage>
</organism>
<gene>
    <name evidence="1" type="ORF">J2R62_14585</name>
</gene>
<dbReference type="InterPro" id="IPR038202">
    <property type="entry name" value="Cro_sf"/>
</dbReference>
<accession>A0A1A9AYC7</accession>
<comment type="caution">
    <text evidence="1">The sequence shown here is derived from an EMBL/GenBank/DDBJ whole genome shotgun (WGS) entry which is preliminary data.</text>
</comment>
<dbReference type="PRINTS" id="PR00030">
    <property type="entry name" value="HTHCRO"/>
</dbReference>
<dbReference type="EMBL" id="JAFNAA010000018">
    <property type="protein sequence ID" value="MBO1109416.1"/>
    <property type="molecule type" value="Genomic_DNA"/>
</dbReference>
<dbReference type="SUPFAM" id="SSF47413">
    <property type="entry name" value="lambda repressor-like DNA-binding domains"/>
    <property type="match status" value="1"/>
</dbReference>
<dbReference type="Proteomes" id="UP000664658">
    <property type="component" value="Unassembled WGS sequence"/>
</dbReference>
<dbReference type="PIRSF" id="PIRSF003217">
    <property type="entry name" value="Cro_protein"/>
    <property type="match status" value="1"/>
</dbReference>
<dbReference type="GO" id="GO:0006355">
    <property type="term" value="P:regulation of DNA-templated transcription"/>
    <property type="evidence" value="ECO:0007669"/>
    <property type="project" value="InterPro"/>
</dbReference>
<dbReference type="InterPro" id="IPR000655">
    <property type="entry name" value="Cro-like"/>
</dbReference>
<dbReference type="GO" id="GO:0003677">
    <property type="term" value="F:DNA binding"/>
    <property type="evidence" value="ECO:0007669"/>
    <property type="project" value="InterPro"/>
</dbReference>
<reference evidence="1" key="1">
    <citation type="submission" date="2021-03" db="EMBL/GenBank/DDBJ databases">
        <title>Plesiomonas shigelloides zfcc0051, isolated from zebrafish feces.</title>
        <authorList>
            <person name="Vanderhoek Z."/>
            <person name="Gaulke C."/>
        </authorList>
    </citation>
    <scope>NUCLEOTIDE SEQUENCE</scope>
    <source>
        <strain evidence="1">Zfcc0051</strain>
    </source>
</reference>